<dbReference type="GO" id="GO:0004746">
    <property type="term" value="F:riboflavin synthase activity"/>
    <property type="evidence" value="ECO:0007669"/>
    <property type="project" value="UniProtKB-UniRule"/>
</dbReference>
<dbReference type="GO" id="GO:0009231">
    <property type="term" value="P:riboflavin biosynthetic process"/>
    <property type="evidence" value="ECO:0007669"/>
    <property type="project" value="TreeGrafter"/>
</dbReference>
<feature type="repeat" description="Lumazine-binding" evidence="3">
    <location>
        <begin position="96"/>
        <end position="192"/>
    </location>
</feature>
<dbReference type="AlphaFoldDB" id="A0A2H0TRG9"/>
<dbReference type="NCBIfam" id="NF006767">
    <property type="entry name" value="PRK09289.1"/>
    <property type="match status" value="1"/>
</dbReference>
<evidence type="ECO:0000256" key="3">
    <source>
        <dbReference type="PROSITE-ProRule" id="PRU00524"/>
    </source>
</evidence>
<feature type="domain" description="Lumazine-binding" evidence="4">
    <location>
        <begin position="1"/>
        <end position="95"/>
    </location>
</feature>
<name>A0A2H0TRG9_9BACT</name>
<dbReference type="Proteomes" id="UP000230154">
    <property type="component" value="Unassembled WGS sequence"/>
</dbReference>
<dbReference type="PANTHER" id="PTHR21098">
    <property type="entry name" value="RIBOFLAVIN SYNTHASE ALPHA CHAIN"/>
    <property type="match status" value="1"/>
</dbReference>
<dbReference type="InterPro" id="IPR023366">
    <property type="entry name" value="ATP_synth_asu-like_sf"/>
</dbReference>
<protein>
    <recommendedName>
        <fullName evidence="2">Riboflavin synthase</fullName>
        <ecNumber evidence="2">2.5.1.9</ecNumber>
    </recommendedName>
</protein>
<evidence type="ECO:0000256" key="1">
    <source>
        <dbReference type="ARBA" id="ARBA00022737"/>
    </source>
</evidence>
<organism evidence="5 6">
    <name type="scientific">Candidatus Magasanikbacteria bacterium CG10_big_fil_rev_8_21_14_0_10_47_10</name>
    <dbReference type="NCBI Taxonomy" id="1974652"/>
    <lineage>
        <taxon>Bacteria</taxon>
        <taxon>Candidatus Magasanikiibacteriota</taxon>
    </lineage>
</organism>
<evidence type="ECO:0000259" key="4">
    <source>
        <dbReference type="PROSITE" id="PS51177"/>
    </source>
</evidence>
<evidence type="ECO:0000313" key="6">
    <source>
        <dbReference type="Proteomes" id="UP000230154"/>
    </source>
</evidence>
<keyword evidence="1" id="KW-0677">Repeat</keyword>
<dbReference type="NCBIfam" id="TIGR00187">
    <property type="entry name" value="ribE"/>
    <property type="match status" value="1"/>
</dbReference>
<dbReference type="Pfam" id="PF00677">
    <property type="entry name" value="Lum_binding"/>
    <property type="match status" value="2"/>
</dbReference>
<sequence length="194" mass="20839">MFTGIIKNIGTVQEFEAHDLSWVLVIDWPAAKQVPEGASIAINGVCLTAASISQAGVRFDVMPETIKKTTIGLFQKGDHVNIERTLCAGDEIGGHFVYGHVDTVGTVTDVSNSAEGRLASIELSHDMMQYMVQQGSIALDGVSLTIARLHNSGVTVSLVSYTVENTTLGEWSIGQKVNVEADMLAKYVMQRALA</sequence>
<reference evidence="6" key="1">
    <citation type="submission" date="2017-09" db="EMBL/GenBank/DDBJ databases">
        <title>Depth-based differentiation of microbial function through sediment-hosted aquifers and enrichment of novel symbionts in the deep terrestrial subsurface.</title>
        <authorList>
            <person name="Probst A.J."/>
            <person name="Ladd B."/>
            <person name="Jarett J.K."/>
            <person name="Geller-Mcgrath D.E."/>
            <person name="Sieber C.M.K."/>
            <person name="Emerson J.B."/>
            <person name="Anantharaman K."/>
            <person name="Thomas B.C."/>
            <person name="Malmstrom R."/>
            <person name="Stieglmeier M."/>
            <person name="Klingl A."/>
            <person name="Woyke T."/>
            <person name="Ryan C.M."/>
            <person name="Banfield J.F."/>
        </authorList>
    </citation>
    <scope>NUCLEOTIDE SEQUENCE [LARGE SCALE GENOMIC DNA]</scope>
</reference>
<dbReference type="InterPro" id="IPR001783">
    <property type="entry name" value="Lumazine-bd"/>
</dbReference>
<dbReference type="Gene3D" id="2.40.30.20">
    <property type="match status" value="2"/>
</dbReference>
<dbReference type="NCBIfam" id="NF009566">
    <property type="entry name" value="PRK13020.1"/>
    <property type="match status" value="1"/>
</dbReference>
<dbReference type="PANTHER" id="PTHR21098:SF0">
    <property type="entry name" value="RIBOFLAVIN SYNTHASE"/>
    <property type="match status" value="1"/>
</dbReference>
<evidence type="ECO:0000313" key="5">
    <source>
        <dbReference type="EMBL" id="PIR74744.1"/>
    </source>
</evidence>
<dbReference type="EMBL" id="PFCB01000009">
    <property type="protein sequence ID" value="PIR74744.1"/>
    <property type="molecule type" value="Genomic_DNA"/>
</dbReference>
<dbReference type="EC" id="2.5.1.9" evidence="2"/>
<proteinExistence type="predicted"/>
<comment type="caution">
    <text evidence="5">The sequence shown here is derived from an EMBL/GenBank/DDBJ whole genome shotgun (WGS) entry which is preliminary data.</text>
</comment>
<gene>
    <name evidence="5" type="ORF">COU35_01075</name>
</gene>
<dbReference type="PIRSF" id="PIRSF000498">
    <property type="entry name" value="Riboflavin_syn_A"/>
    <property type="match status" value="1"/>
</dbReference>
<dbReference type="CDD" id="cd00402">
    <property type="entry name" value="Riboflavin_synthase_like"/>
    <property type="match status" value="1"/>
</dbReference>
<dbReference type="SUPFAM" id="SSF63380">
    <property type="entry name" value="Riboflavin synthase domain-like"/>
    <property type="match status" value="2"/>
</dbReference>
<accession>A0A2H0TRG9</accession>
<dbReference type="InterPro" id="IPR017938">
    <property type="entry name" value="Riboflavin_synthase-like_b-brl"/>
</dbReference>
<dbReference type="InterPro" id="IPR026017">
    <property type="entry name" value="Lumazine-bd_dom"/>
</dbReference>
<feature type="domain" description="Lumazine-binding" evidence="4">
    <location>
        <begin position="96"/>
        <end position="192"/>
    </location>
</feature>
<evidence type="ECO:0000256" key="2">
    <source>
        <dbReference type="NCBIfam" id="TIGR00187"/>
    </source>
</evidence>
<dbReference type="PROSITE" id="PS51177">
    <property type="entry name" value="LUMAZINE_BIND"/>
    <property type="match status" value="2"/>
</dbReference>
<feature type="repeat" description="Lumazine-binding" evidence="3">
    <location>
        <begin position="1"/>
        <end position="95"/>
    </location>
</feature>